<dbReference type="InterPro" id="IPR003593">
    <property type="entry name" value="AAA+_ATPase"/>
</dbReference>
<feature type="transmembrane region" description="Helical" evidence="10">
    <location>
        <begin position="149"/>
        <end position="167"/>
    </location>
</feature>
<feature type="transmembrane region" description="Helical" evidence="10">
    <location>
        <begin position="290"/>
        <end position="314"/>
    </location>
</feature>
<name>A0A6J4UYX9_9BACT</name>
<dbReference type="GO" id="GO:0005886">
    <property type="term" value="C:plasma membrane"/>
    <property type="evidence" value="ECO:0007669"/>
    <property type="project" value="UniProtKB-SubCell"/>
</dbReference>
<dbReference type="PROSITE" id="PS00211">
    <property type="entry name" value="ABC_TRANSPORTER_1"/>
    <property type="match status" value="1"/>
</dbReference>
<comment type="subcellular location">
    <subcellularLocation>
        <location evidence="1">Cell membrane</location>
        <topology evidence="1">Multi-pass membrane protein</topology>
    </subcellularLocation>
</comment>
<dbReference type="GO" id="GO:0016887">
    <property type="term" value="F:ATP hydrolysis activity"/>
    <property type="evidence" value="ECO:0007669"/>
    <property type="project" value="InterPro"/>
</dbReference>
<dbReference type="CDD" id="cd18551">
    <property type="entry name" value="ABC_6TM_LmrA_like"/>
    <property type="match status" value="1"/>
</dbReference>
<keyword evidence="3" id="KW-1003">Cell membrane</keyword>
<sequence length="604" mass="63543">MPTRSTVPGTSQDGASPSRSSLPVLWSFIRPHRMLLGLGVLLGLLTTAAGLATPLVTKWVLDGLGTDVSVGPAVAALVGLLLIGSVIGFVQQILLGQVAETIVLDARTRLVRRLLRLQVGELAGRSSGELSTRVTADTILLRQATSTSVVGLINSVVGIVGAIVLMAVLDWVLLLTTLAALSLVIVAFGVLMPRLATAQRQAQEAVGRLGGRLEGSLRAIRTVKTSRAETREGDVILAHARESARQSIRAVRIEAIAWTIAGGGIQVAIVAILGVGAWRVNQDLLEVSGLIAFLLYAFQLMGPIGTLTSAVTQLQSGIAAARRIEEIETLAVEPTAELSGSGAPPLQETSPVPDGAVITMAGVTARYGPGTPAAVDTVSLSLPRTGHIAIVGPSGAGKSTMFSLMLGFLRPERGTLLLDGVSYEERSLSSIRERIAYVEQDGPLLPGTLRDNLAFSYPEVDDEAIWDALRSVQLDERVRSLPAGLDTEISATTMSGGERQRIALARVLVGSPEVLLLDEATAQLDGLTEAAIHACIARIARTGTVVTIAHRLSTVIDADQILLMERGAIRARGTHAELLSSDDLYRRLVESLRIASIDVDAVAA</sequence>
<evidence type="ECO:0000256" key="6">
    <source>
        <dbReference type="ARBA" id="ARBA00022840"/>
    </source>
</evidence>
<evidence type="ECO:0000256" key="5">
    <source>
        <dbReference type="ARBA" id="ARBA00022741"/>
    </source>
</evidence>
<evidence type="ECO:0000256" key="3">
    <source>
        <dbReference type="ARBA" id="ARBA00022475"/>
    </source>
</evidence>
<keyword evidence="8 10" id="KW-0472">Membrane</keyword>
<dbReference type="PROSITE" id="PS50893">
    <property type="entry name" value="ABC_TRANSPORTER_2"/>
    <property type="match status" value="1"/>
</dbReference>
<dbReference type="AlphaFoldDB" id="A0A6J4UYX9"/>
<feature type="transmembrane region" description="Helical" evidence="10">
    <location>
        <begin position="173"/>
        <end position="191"/>
    </location>
</feature>
<evidence type="ECO:0000256" key="2">
    <source>
        <dbReference type="ARBA" id="ARBA00022448"/>
    </source>
</evidence>
<dbReference type="SUPFAM" id="SSF90123">
    <property type="entry name" value="ABC transporter transmembrane region"/>
    <property type="match status" value="1"/>
</dbReference>
<keyword evidence="4 10" id="KW-0812">Transmembrane</keyword>
<reference evidence="13" key="1">
    <citation type="submission" date="2020-02" db="EMBL/GenBank/DDBJ databases">
        <authorList>
            <person name="Meier V. D."/>
        </authorList>
    </citation>
    <scope>NUCLEOTIDE SEQUENCE</scope>
    <source>
        <strain evidence="13">AVDCRST_MAG33</strain>
    </source>
</reference>
<protein>
    <submittedName>
        <fullName evidence="13">Efflux ABC transporter, permease/ATP-binding protein SCO0742</fullName>
    </submittedName>
</protein>
<evidence type="ECO:0000256" key="8">
    <source>
        <dbReference type="ARBA" id="ARBA00023136"/>
    </source>
</evidence>
<evidence type="ECO:0000256" key="4">
    <source>
        <dbReference type="ARBA" id="ARBA00022692"/>
    </source>
</evidence>
<evidence type="ECO:0000256" key="1">
    <source>
        <dbReference type="ARBA" id="ARBA00004651"/>
    </source>
</evidence>
<feature type="region of interest" description="Disordered" evidence="9">
    <location>
        <begin position="1"/>
        <end position="20"/>
    </location>
</feature>
<dbReference type="InterPro" id="IPR011527">
    <property type="entry name" value="ABC1_TM_dom"/>
</dbReference>
<dbReference type="SMART" id="SM00382">
    <property type="entry name" value="AAA"/>
    <property type="match status" value="1"/>
</dbReference>
<evidence type="ECO:0000256" key="9">
    <source>
        <dbReference type="SAM" id="MobiDB-lite"/>
    </source>
</evidence>
<evidence type="ECO:0000256" key="7">
    <source>
        <dbReference type="ARBA" id="ARBA00022989"/>
    </source>
</evidence>
<keyword evidence="5" id="KW-0547">Nucleotide-binding</keyword>
<dbReference type="InterPro" id="IPR017871">
    <property type="entry name" value="ABC_transporter-like_CS"/>
</dbReference>
<evidence type="ECO:0000259" key="11">
    <source>
        <dbReference type="PROSITE" id="PS50893"/>
    </source>
</evidence>
<feature type="transmembrane region" description="Helical" evidence="10">
    <location>
        <begin position="255"/>
        <end position="278"/>
    </location>
</feature>
<feature type="domain" description="ABC transmembrane type-1" evidence="12">
    <location>
        <begin position="38"/>
        <end position="316"/>
    </location>
</feature>
<gene>
    <name evidence="13" type="ORF">AVDCRST_MAG33-1648</name>
</gene>
<dbReference type="Gene3D" id="3.40.50.300">
    <property type="entry name" value="P-loop containing nucleotide triphosphate hydrolases"/>
    <property type="match status" value="1"/>
</dbReference>
<accession>A0A6J4UYX9</accession>
<dbReference type="Pfam" id="PF00664">
    <property type="entry name" value="ABC_membrane"/>
    <property type="match status" value="1"/>
</dbReference>
<dbReference type="Pfam" id="PF00005">
    <property type="entry name" value="ABC_tran"/>
    <property type="match status" value="1"/>
</dbReference>
<dbReference type="EMBL" id="CADCWK010000168">
    <property type="protein sequence ID" value="CAA9560745.1"/>
    <property type="molecule type" value="Genomic_DNA"/>
</dbReference>
<dbReference type="Gene3D" id="1.20.1560.10">
    <property type="entry name" value="ABC transporter type 1, transmembrane domain"/>
    <property type="match status" value="1"/>
</dbReference>
<evidence type="ECO:0000256" key="10">
    <source>
        <dbReference type="SAM" id="Phobius"/>
    </source>
</evidence>
<keyword evidence="6 13" id="KW-0067">ATP-binding</keyword>
<keyword evidence="7 10" id="KW-1133">Transmembrane helix</keyword>
<dbReference type="InterPro" id="IPR036640">
    <property type="entry name" value="ABC1_TM_sf"/>
</dbReference>
<dbReference type="InterPro" id="IPR039421">
    <property type="entry name" value="Type_1_exporter"/>
</dbReference>
<dbReference type="PANTHER" id="PTHR43394">
    <property type="entry name" value="ATP-DEPENDENT PERMEASE MDL1, MITOCHONDRIAL"/>
    <property type="match status" value="1"/>
</dbReference>
<dbReference type="GO" id="GO:0015421">
    <property type="term" value="F:ABC-type oligopeptide transporter activity"/>
    <property type="evidence" value="ECO:0007669"/>
    <property type="project" value="TreeGrafter"/>
</dbReference>
<feature type="transmembrane region" description="Helical" evidence="10">
    <location>
        <begin position="68"/>
        <end position="90"/>
    </location>
</feature>
<feature type="transmembrane region" description="Helical" evidence="10">
    <location>
        <begin position="35"/>
        <end position="56"/>
    </location>
</feature>
<dbReference type="FunFam" id="3.40.50.300:FF:000299">
    <property type="entry name" value="ABC transporter ATP-binding protein/permease"/>
    <property type="match status" value="1"/>
</dbReference>
<dbReference type="SUPFAM" id="SSF52540">
    <property type="entry name" value="P-loop containing nucleoside triphosphate hydrolases"/>
    <property type="match status" value="1"/>
</dbReference>
<evidence type="ECO:0000313" key="13">
    <source>
        <dbReference type="EMBL" id="CAA9560745.1"/>
    </source>
</evidence>
<dbReference type="PROSITE" id="PS50929">
    <property type="entry name" value="ABC_TM1F"/>
    <property type="match status" value="1"/>
</dbReference>
<proteinExistence type="predicted"/>
<keyword evidence="2" id="KW-0813">Transport</keyword>
<evidence type="ECO:0000259" key="12">
    <source>
        <dbReference type="PROSITE" id="PS50929"/>
    </source>
</evidence>
<organism evidence="13">
    <name type="scientific">uncultured Thermomicrobiales bacterium</name>
    <dbReference type="NCBI Taxonomy" id="1645740"/>
    <lineage>
        <taxon>Bacteria</taxon>
        <taxon>Pseudomonadati</taxon>
        <taxon>Thermomicrobiota</taxon>
        <taxon>Thermomicrobia</taxon>
        <taxon>Thermomicrobiales</taxon>
        <taxon>environmental samples</taxon>
    </lineage>
</organism>
<dbReference type="InterPro" id="IPR027417">
    <property type="entry name" value="P-loop_NTPase"/>
</dbReference>
<dbReference type="InterPro" id="IPR003439">
    <property type="entry name" value="ABC_transporter-like_ATP-bd"/>
</dbReference>
<feature type="domain" description="ABC transporter" evidence="11">
    <location>
        <begin position="358"/>
        <end position="591"/>
    </location>
</feature>
<dbReference type="PANTHER" id="PTHR43394:SF1">
    <property type="entry name" value="ATP-BINDING CASSETTE SUB-FAMILY B MEMBER 10, MITOCHONDRIAL"/>
    <property type="match status" value="1"/>
</dbReference>
<dbReference type="GO" id="GO:0005524">
    <property type="term" value="F:ATP binding"/>
    <property type="evidence" value="ECO:0007669"/>
    <property type="project" value="UniProtKB-KW"/>
</dbReference>